<sequence>MDIIQDDENMPGPMKGTYRDTLLASHGFEEDHSASLDMDDDDPNLEDKWYRNDDDHKNEEKPFNPCPTIPVSKEEFEEWCKPWKNAFMVKVLGKRITFAFMEQRLHRDWKKKGKIHVIDMNRDYFMVHFADEEDYAHALMEGPWMIAGHYLIVQRWRPFFLTRSTEVRKIAAWIRTPNLPIELYNHRFLWRVGSAIGHMLKVDRTTSIHSRRKFARICVEIDLSKQLVPRISVLGCELNLEYEGLYQICFSRGKYGHRSEQCMEGSANSGAHTEENRAADAPQGGTPSNIDADENGRPANQ</sequence>
<organism evidence="3 4">
    <name type="scientific">Arachis hypogaea</name>
    <name type="common">Peanut</name>
    <dbReference type="NCBI Taxonomy" id="3818"/>
    <lineage>
        <taxon>Eukaryota</taxon>
        <taxon>Viridiplantae</taxon>
        <taxon>Streptophyta</taxon>
        <taxon>Embryophyta</taxon>
        <taxon>Tracheophyta</taxon>
        <taxon>Spermatophyta</taxon>
        <taxon>Magnoliopsida</taxon>
        <taxon>eudicotyledons</taxon>
        <taxon>Gunneridae</taxon>
        <taxon>Pentapetalae</taxon>
        <taxon>rosids</taxon>
        <taxon>fabids</taxon>
        <taxon>Fabales</taxon>
        <taxon>Fabaceae</taxon>
        <taxon>Papilionoideae</taxon>
        <taxon>50 kb inversion clade</taxon>
        <taxon>dalbergioids sensu lato</taxon>
        <taxon>Dalbergieae</taxon>
        <taxon>Pterocarpus clade</taxon>
        <taxon>Arachis</taxon>
    </lineage>
</organism>
<keyword evidence="4" id="KW-1185">Reference proteome</keyword>
<accession>A0A445EL74</accession>
<reference evidence="3 4" key="1">
    <citation type="submission" date="2019-01" db="EMBL/GenBank/DDBJ databases">
        <title>Sequencing of cultivated peanut Arachis hypogaea provides insights into genome evolution and oil improvement.</title>
        <authorList>
            <person name="Chen X."/>
        </authorList>
    </citation>
    <scope>NUCLEOTIDE SEQUENCE [LARGE SCALE GENOMIC DNA]</scope>
    <source>
        <strain evidence="4">cv. Fuhuasheng</strain>
        <tissue evidence="3">Leaves</tissue>
    </source>
</reference>
<dbReference type="EMBL" id="SDMP01000001">
    <property type="protein sequence ID" value="RYR76112.1"/>
    <property type="molecule type" value="Genomic_DNA"/>
</dbReference>
<feature type="compositionally biased region" description="Basic and acidic residues" evidence="1">
    <location>
        <begin position="45"/>
        <end position="62"/>
    </location>
</feature>
<dbReference type="STRING" id="3818.A0A445EL74"/>
<evidence type="ECO:0000313" key="3">
    <source>
        <dbReference type="EMBL" id="RYR76112.1"/>
    </source>
</evidence>
<dbReference type="Pfam" id="PF14111">
    <property type="entry name" value="DUF4283"/>
    <property type="match status" value="1"/>
</dbReference>
<dbReference type="InterPro" id="IPR025558">
    <property type="entry name" value="DUF4283"/>
</dbReference>
<protein>
    <recommendedName>
        <fullName evidence="2">DUF4283 domain-containing protein</fullName>
    </recommendedName>
</protein>
<evidence type="ECO:0000313" key="4">
    <source>
        <dbReference type="Proteomes" id="UP000289738"/>
    </source>
</evidence>
<gene>
    <name evidence="3" type="ORF">Ahy_A01g000706</name>
</gene>
<dbReference type="Proteomes" id="UP000289738">
    <property type="component" value="Chromosome A01"/>
</dbReference>
<dbReference type="AlphaFoldDB" id="A0A445EL74"/>
<feature type="region of interest" description="Disordered" evidence="1">
    <location>
        <begin position="32"/>
        <end position="65"/>
    </location>
</feature>
<feature type="domain" description="DUF4283" evidence="2">
    <location>
        <begin position="83"/>
        <end position="160"/>
    </location>
</feature>
<evidence type="ECO:0000256" key="1">
    <source>
        <dbReference type="SAM" id="MobiDB-lite"/>
    </source>
</evidence>
<dbReference type="PANTHER" id="PTHR31286:SF99">
    <property type="entry name" value="DUF4283 DOMAIN-CONTAINING PROTEIN"/>
    <property type="match status" value="1"/>
</dbReference>
<proteinExistence type="predicted"/>
<dbReference type="PANTHER" id="PTHR31286">
    <property type="entry name" value="GLYCINE-RICH CELL WALL STRUCTURAL PROTEIN 1.8-LIKE"/>
    <property type="match status" value="1"/>
</dbReference>
<feature type="region of interest" description="Disordered" evidence="1">
    <location>
        <begin position="261"/>
        <end position="301"/>
    </location>
</feature>
<evidence type="ECO:0000259" key="2">
    <source>
        <dbReference type="Pfam" id="PF14111"/>
    </source>
</evidence>
<dbReference type="InterPro" id="IPR040256">
    <property type="entry name" value="At4g02000-like"/>
</dbReference>
<comment type="caution">
    <text evidence="3">The sequence shown here is derived from an EMBL/GenBank/DDBJ whole genome shotgun (WGS) entry which is preliminary data.</text>
</comment>
<name>A0A445EL74_ARAHY</name>